<protein>
    <submittedName>
        <fullName evidence="1">Uncharacterized protein</fullName>
    </submittedName>
</protein>
<dbReference type="EMBL" id="KV009510">
    <property type="protein sequence ID" value="KZV29120.1"/>
    <property type="molecule type" value="Genomic_DNA"/>
</dbReference>
<sequence>MVAGIDGNLPEKLTGTADLTACEQISPSFKITKPKISSNKSVQGINYKNKTQIYEKCPPKKLKEIEDQICPLHQQITLEVGSRSSTSSRAFAVSGSASIN</sequence>
<gene>
    <name evidence="1" type="ORF">F511_41820</name>
</gene>
<reference evidence="1 2" key="1">
    <citation type="journal article" date="2015" name="Proc. Natl. Acad. Sci. U.S.A.">
        <title>The resurrection genome of Boea hygrometrica: A blueprint for survival of dehydration.</title>
        <authorList>
            <person name="Xiao L."/>
            <person name="Yang G."/>
            <person name="Zhang L."/>
            <person name="Yang X."/>
            <person name="Zhao S."/>
            <person name="Ji Z."/>
            <person name="Zhou Q."/>
            <person name="Hu M."/>
            <person name="Wang Y."/>
            <person name="Chen M."/>
            <person name="Xu Y."/>
            <person name="Jin H."/>
            <person name="Xiao X."/>
            <person name="Hu G."/>
            <person name="Bao F."/>
            <person name="Hu Y."/>
            <person name="Wan P."/>
            <person name="Li L."/>
            <person name="Deng X."/>
            <person name="Kuang T."/>
            <person name="Xiang C."/>
            <person name="Zhu J.K."/>
            <person name="Oliver M.J."/>
            <person name="He Y."/>
        </authorList>
    </citation>
    <scope>NUCLEOTIDE SEQUENCE [LARGE SCALE GENOMIC DNA]</scope>
    <source>
        <strain evidence="2">cv. XS01</strain>
    </source>
</reference>
<dbReference type="Proteomes" id="UP000250235">
    <property type="component" value="Unassembled WGS sequence"/>
</dbReference>
<evidence type="ECO:0000313" key="2">
    <source>
        <dbReference type="Proteomes" id="UP000250235"/>
    </source>
</evidence>
<accession>A0A2Z7B522</accession>
<organism evidence="1 2">
    <name type="scientific">Dorcoceras hygrometricum</name>
    <dbReference type="NCBI Taxonomy" id="472368"/>
    <lineage>
        <taxon>Eukaryota</taxon>
        <taxon>Viridiplantae</taxon>
        <taxon>Streptophyta</taxon>
        <taxon>Embryophyta</taxon>
        <taxon>Tracheophyta</taxon>
        <taxon>Spermatophyta</taxon>
        <taxon>Magnoliopsida</taxon>
        <taxon>eudicotyledons</taxon>
        <taxon>Gunneridae</taxon>
        <taxon>Pentapetalae</taxon>
        <taxon>asterids</taxon>
        <taxon>lamiids</taxon>
        <taxon>Lamiales</taxon>
        <taxon>Gesneriaceae</taxon>
        <taxon>Didymocarpoideae</taxon>
        <taxon>Trichosporeae</taxon>
        <taxon>Loxocarpinae</taxon>
        <taxon>Dorcoceras</taxon>
    </lineage>
</organism>
<proteinExistence type="predicted"/>
<dbReference type="AlphaFoldDB" id="A0A2Z7B522"/>
<name>A0A2Z7B522_9LAMI</name>
<evidence type="ECO:0000313" key="1">
    <source>
        <dbReference type="EMBL" id="KZV29120.1"/>
    </source>
</evidence>
<keyword evidence="2" id="KW-1185">Reference proteome</keyword>